<gene>
    <name evidence="10" type="ORF">RF11_09813</name>
</gene>
<comment type="similarity">
    <text evidence="2">Belongs to the class-I pyridine nucleotide-disulfide oxidoreductase family.</text>
</comment>
<dbReference type="GO" id="GO:0005739">
    <property type="term" value="C:mitochondrion"/>
    <property type="evidence" value="ECO:0007669"/>
    <property type="project" value="TreeGrafter"/>
</dbReference>
<dbReference type="InterPro" id="IPR016156">
    <property type="entry name" value="FAD/NAD-linked_Rdtase_dimer_sf"/>
</dbReference>
<dbReference type="Proteomes" id="UP000031668">
    <property type="component" value="Unassembled WGS sequence"/>
</dbReference>
<dbReference type="InterPro" id="IPR036188">
    <property type="entry name" value="FAD/NAD-bd_sf"/>
</dbReference>
<accession>A0A0C2NA36</accession>
<evidence type="ECO:0000256" key="5">
    <source>
        <dbReference type="ARBA" id="ARBA00023002"/>
    </source>
</evidence>
<dbReference type="GO" id="GO:0006103">
    <property type="term" value="P:2-oxoglutarate metabolic process"/>
    <property type="evidence" value="ECO:0007669"/>
    <property type="project" value="TreeGrafter"/>
</dbReference>
<evidence type="ECO:0000256" key="1">
    <source>
        <dbReference type="ARBA" id="ARBA00001974"/>
    </source>
</evidence>
<proteinExistence type="inferred from homology"/>
<keyword evidence="11" id="KW-1185">Reference proteome</keyword>
<keyword evidence="4" id="KW-0274">FAD</keyword>
<dbReference type="SUPFAM" id="SSF51905">
    <property type="entry name" value="FAD/NAD(P)-binding domain"/>
    <property type="match status" value="1"/>
</dbReference>
<dbReference type="InterPro" id="IPR050151">
    <property type="entry name" value="Class-I_Pyr_Nuc-Dis_Oxidored"/>
</dbReference>
<dbReference type="OMA" id="FPHELEY"/>
<dbReference type="AlphaFoldDB" id="A0A0C2NA36"/>
<dbReference type="Pfam" id="PF02852">
    <property type="entry name" value="Pyr_redox_dim"/>
    <property type="match status" value="1"/>
</dbReference>
<keyword evidence="3" id="KW-0285">Flavoprotein</keyword>
<dbReference type="SUPFAM" id="SSF55424">
    <property type="entry name" value="FAD/NAD-linked reductases, dimerisation (C-terminal) domain"/>
    <property type="match status" value="1"/>
</dbReference>
<evidence type="ECO:0000256" key="8">
    <source>
        <dbReference type="ARBA" id="ARBA00049187"/>
    </source>
</evidence>
<keyword evidence="5" id="KW-0560">Oxidoreductase</keyword>
<dbReference type="OrthoDB" id="361797at2759"/>
<feature type="domain" description="Pyridine nucleotide-disulphide oxidoreductase dimerisation" evidence="9">
    <location>
        <begin position="56"/>
        <end position="164"/>
    </location>
</feature>
<keyword evidence="6" id="KW-0520">NAD</keyword>
<evidence type="ECO:0000256" key="7">
    <source>
        <dbReference type="ARBA" id="ARBA00031281"/>
    </source>
</evidence>
<dbReference type="GO" id="GO:0050660">
    <property type="term" value="F:flavin adenine dinucleotide binding"/>
    <property type="evidence" value="ECO:0007669"/>
    <property type="project" value="TreeGrafter"/>
</dbReference>
<name>A0A0C2NA36_THEKT</name>
<organism evidence="10 11">
    <name type="scientific">Thelohanellus kitauei</name>
    <name type="common">Myxosporean</name>
    <dbReference type="NCBI Taxonomy" id="669202"/>
    <lineage>
        <taxon>Eukaryota</taxon>
        <taxon>Metazoa</taxon>
        <taxon>Cnidaria</taxon>
        <taxon>Myxozoa</taxon>
        <taxon>Myxosporea</taxon>
        <taxon>Bivalvulida</taxon>
        <taxon>Platysporina</taxon>
        <taxon>Myxobolidae</taxon>
        <taxon>Thelohanellus</taxon>
    </lineage>
</organism>
<protein>
    <recommendedName>
        <fullName evidence="7">Dihydrolipoamide dehydrogenase</fullName>
    </recommendedName>
</protein>
<evidence type="ECO:0000313" key="10">
    <source>
        <dbReference type="EMBL" id="KII73225.1"/>
    </source>
</evidence>
<dbReference type="PRINTS" id="PR00411">
    <property type="entry name" value="PNDRDTASEI"/>
</dbReference>
<dbReference type="EMBL" id="JWZT01000923">
    <property type="protein sequence ID" value="KII73225.1"/>
    <property type="molecule type" value="Genomic_DNA"/>
</dbReference>
<comment type="catalytic activity">
    <reaction evidence="8">
        <text>N(6)-[(R)-dihydrolipoyl]-L-lysyl-[protein] + NAD(+) = N(6)-[(R)-lipoyl]-L-lysyl-[protein] + NADH + H(+)</text>
        <dbReference type="Rhea" id="RHEA:15045"/>
        <dbReference type="Rhea" id="RHEA-COMP:10474"/>
        <dbReference type="Rhea" id="RHEA-COMP:10475"/>
        <dbReference type="ChEBI" id="CHEBI:15378"/>
        <dbReference type="ChEBI" id="CHEBI:57540"/>
        <dbReference type="ChEBI" id="CHEBI:57945"/>
        <dbReference type="ChEBI" id="CHEBI:83099"/>
        <dbReference type="ChEBI" id="CHEBI:83100"/>
        <dbReference type="EC" id="1.8.1.4"/>
    </reaction>
</comment>
<sequence length="177" mass="18887">MTITEPTYKSKPIFTSIYAIGDCIPGPMLAHKAEDEGIACVEGIAGNPAHINYNAIPSVIYTHPEVAWVGITEDEAKRTGIKYKIGKFPLSSNGRSRAVCEIDGFAKVIAEEGSDKLLGAHFISSCAGEVINQMSMAIEYGASAEDVARVCHAHPTVAECLKEACLQAYSGKPINTI</sequence>
<dbReference type="GO" id="GO:0045252">
    <property type="term" value="C:oxoglutarate dehydrogenase complex"/>
    <property type="evidence" value="ECO:0007669"/>
    <property type="project" value="TreeGrafter"/>
</dbReference>
<comment type="caution">
    <text evidence="10">The sequence shown here is derived from an EMBL/GenBank/DDBJ whole genome shotgun (WGS) entry which is preliminary data.</text>
</comment>
<dbReference type="FunFam" id="3.30.390.30:FF:000001">
    <property type="entry name" value="Dihydrolipoyl dehydrogenase"/>
    <property type="match status" value="1"/>
</dbReference>
<comment type="cofactor">
    <cofactor evidence="1">
        <name>FAD</name>
        <dbReference type="ChEBI" id="CHEBI:57692"/>
    </cofactor>
</comment>
<dbReference type="Gene3D" id="3.50.50.60">
    <property type="entry name" value="FAD/NAD(P)-binding domain"/>
    <property type="match status" value="1"/>
</dbReference>
<dbReference type="Gene3D" id="3.30.390.30">
    <property type="match status" value="1"/>
</dbReference>
<reference evidence="10 11" key="1">
    <citation type="journal article" date="2014" name="Genome Biol. Evol.">
        <title>The genome of the myxosporean Thelohanellus kitauei shows adaptations to nutrient acquisition within its fish host.</title>
        <authorList>
            <person name="Yang Y."/>
            <person name="Xiong J."/>
            <person name="Zhou Z."/>
            <person name="Huo F."/>
            <person name="Miao W."/>
            <person name="Ran C."/>
            <person name="Liu Y."/>
            <person name="Zhang J."/>
            <person name="Feng J."/>
            <person name="Wang M."/>
            <person name="Wang M."/>
            <person name="Wang L."/>
            <person name="Yao B."/>
        </authorList>
    </citation>
    <scope>NUCLEOTIDE SEQUENCE [LARGE SCALE GENOMIC DNA]</scope>
    <source>
        <strain evidence="10">Wuqing</strain>
    </source>
</reference>
<dbReference type="GO" id="GO:0004148">
    <property type="term" value="F:dihydrolipoyl dehydrogenase (NADH) activity"/>
    <property type="evidence" value="ECO:0007669"/>
    <property type="project" value="UniProtKB-EC"/>
</dbReference>
<evidence type="ECO:0000256" key="4">
    <source>
        <dbReference type="ARBA" id="ARBA00022827"/>
    </source>
</evidence>
<dbReference type="InterPro" id="IPR004099">
    <property type="entry name" value="Pyr_nucl-diS_OxRdtase_dimer"/>
</dbReference>
<evidence type="ECO:0000256" key="6">
    <source>
        <dbReference type="ARBA" id="ARBA00023027"/>
    </source>
</evidence>
<dbReference type="PANTHER" id="PTHR22912:SF151">
    <property type="entry name" value="DIHYDROLIPOYL DEHYDROGENASE, MITOCHONDRIAL"/>
    <property type="match status" value="1"/>
</dbReference>
<evidence type="ECO:0000256" key="2">
    <source>
        <dbReference type="ARBA" id="ARBA00007532"/>
    </source>
</evidence>
<dbReference type="PANTHER" id="PTHR22912">
    <property type="entry name" value="DISULFIDE OXIDOREDUCTASE"/>
    <property type="match status" value="1"/>
</dbReference>
<evidence type="ECO:0000256" key="3">
    <source>
        <dbReference type="ARBA" id="ARBA00022630"/>
    </source>
</evidence>
<evidence type="ECO:0000259" key="9">
    <source>
        <dbReference type="Pfam" id="PF02852"/>
    </source>
</evidence>
<evidence type="ECO:0000313" key="11">
    <source>
        <dbReference type="Proteomes" id="UP000031668"/>
    </source>
</evidence>